<feature type="compositionally biased region" description="Basic and acidic residues" evidence="1">
    <location>
        <begin position="40"/>
        <end position="55"/>
    </location>
</feature>
<reference evidence="2" key="1">
    <citation type="submission" date="2022-03" db="EMBL/GenBank/DDBJ databases">
        <authorList>
            <person name="Tunstrom K."/>
        </authorList>
    </citation>
    <scope>NUCLEOTIDE SEQUENCE</scope>
</reference>
<evidence type="ECO:0000313" key="2">
    <source>
        <dbReference type="EMBL" id="CAH2101168.1"/>
    </source>
</evidence>
<name>A0AAU9UPQ3_EUPED</name>
<protein>
    <submittedName>
        <fullName evidence="2">Uncharacterized protein</fullName>
    </submittedName>
</protein>
<keyword evidence="3" id="KW-1185">Reference proteome</keyword>
<comment type="caution">
    <text evidence="2">The sequence shown here is derived from an EMBL/GenBank/DDBJ whole genome shotgun (WGS) entry which is preliminary data.</text>
</comment>
<dbReference type="AlphaFoldDB" id="A0AAU9UPQ3"/>
<accession>A0AAU9UPQ3</accession>
<evidence type="ECO:0000313" key="3">
    <source>
        <dbReference type="Proteomes" id="UP001153954"/>
    </source>
</evidence>
<proteinExistence type="predicted"/>
<dbReference type="PANTHER" id="PTHR47326:SF1">
    <property type="entry name" value="HTH PSQ-TYPE DOMAIN-CONTAINING PROTEIN"/>
    <property type="match status" value="1"/>
</dbReference>
<dbReference type="Proteomes" id="UP001153954">
    <property type="component" value="Unassembled WGS sequence"/>
</dbReference>
<dbReference type="EMBL" id="CAKOGL010000023">
    <property type="protein sequence ID" value="CAH2101168.1"/>
    <property type="molecule type" value="Genomic_DNA"/>
</dbReference>
<evidence type="ECO:0000256" key="1">
    <source>
        <dbReference type="SAM" id="MobiDB-lite"/>
    </source>
</evidence>
<gene>
    <name evidence="2" type="ORF">EEDITHA_LOCUS15953</name>
</gene>
<dbReference type="PANTHER" id="PTHR47326">
    <property type="entry name" value="TRANSPOSABLE ELEMENT TC3 TRANSPOSASE-LIKE PROTEIN"/>
    <property type="match status" value="1"/>
</dbReference>
<feature type="region of interest" description="Disordered" evidence="1">
    <location>
        <begin position="1"/>
        <end position="81"/>
    </location>
</feature>
<sequence>MRWQYRKITAKNDINKPASGENRGSRNQRRAYEYQQSQNFRRDWNEVREFEDRPQKPRGKTARSAAWKQKQQAKKLEKQEAKNDAAAAYTFKAKDETAPVDEPLYDLGPHSNSIPVQETYSQNFEFGGFIDQVERTYEALRGVDPRLDRRMPFSMFQHSTTTILNCYLIDLTLENGERKLDSARCQDLLPEDLCVPDNLYHYMASVGNKTTVNGEEIRFNLPDIAIPQVANGDVPAGSFGPVTPETHNVYECYISPLVTSNRVLNTRRPPGEPEIPPLPLRLIPPGATPTVNLLGHGPPDVLPVEARHRIEGFDFPDGDSVAARLRICPELMSRFLRERPTLWSKFDAQFEKIRNSQPVKEVRLQRIKKSTLRRISKRDFNLKAYKIQLVQKLKPQDANNRLSFVNQMLDLFTNFNNVMFSDEAIFDLNGHVNKPNCRFWSETNPQRLQIRPLHSPKLVV</sequence>
<organism evidence="2 3">
    <name type="scientific">Euphydryas editha</name>
    <name type="common">Edith's checkerspot</name>
    <dbReference type="NCBI Taxonomy" id="104508"/>
    <lineage>
        <taxon>Eukaryota</taxon>
        <taxon>Metazoa</taxon>
        <taxon>Ecdysozoa</taxon>
        <taxon>Arthropoda</taxon>
        <taxon>Hexapoda</taxon>
        <taxon>Insecta</taxon>
        <taxon>Pterygota</taxon>
        <taxon>Neoptera</taxon>
        <taxon>Endopterygota</taxon>
        <taxon>Lepidoptera</taxon>
        <taxon>Glossata</taxon>
        <taxon>Ditrysia</taxon>
        <taxon>Papilionoidea</taxon>
        <taxon>Nymphalidae</taxon>
        <taxon>Nymphalinae</taxon>
        <taxon>Euphydryas</taxon>
    </lineage>
</organism>